<evidence type="ECO:0000313" key="6">
    <source>
        <dbReference type="Proteomes" id="UP000280368"/>
    </source>
</evidence>
<comment type="caution">
    <text evidence="5">The sequence shown here is derived from an EMBL/GenBank/DDBJ whole genome shotgun (WGS) entry which is preliminary data.</text>
</comment>
<dbReference type="GO" id="GO:0003677">
    <property type="term" value="F:DNA binding"/>
    <property type="evidence" value="ECO:0007669"/>
    <property type="project" value="UniProtKB-KW"/>
</dbReference>
<dbReference type="InterPro" id="IPR044946">
    <property type="entry name" value="Restrct_endonuc_typeI_TRD_sf"/>
</dbReference>
<comment type="similarity">
    <text evidence="1">Belongs to the type-I restriction system S methylase family.</text>
</comment>
<dbReference type="PANTHER" id="PTHR30408">
    <property type="entry name" value="TYPE-1 RESTRICTION ENZYME ECOKI SPECIFICITY PROTEIN"/>
    <property type="match status" value="1"/>
</dbReference>
<dbReference type="EMBL" id="REFH01000011">
    <property type="protein sequence ID" value="RMA73084.1"/>
    <property type="molecule type" value="Genomic_DNA"/>
</dbReference>
<proteinExistence type="inferred from homology"/>
<keyword evidence="5" id="KW-0540">Nuclease</keyword>
<sequence length="386" mass="44123">MENRQPQLRFPEFSTTLDNFKLDDVVTFKSGGTPSKENESYWNGDIPWISATSMQGKYYSKSDRTLTEEGLKKGSKLALKGSLLLLVRGSMLFNKIPIGITQRDVAFNQDLKSLIVNDKSNTEYLYQWFSSQENLILDKVVGTGIGAGKLDTEDMKNLKLNLPSLPEQTKIATFLTAVDEKLTALKQKKTLLEQYKKGVMQQIFSQELRFKDDNGNDFSDWEKKKLGEISRITTGSSNRIDSNLDGEFTFFDRSQDIRSSNRFLFDTEAIIVPGEGQEFIPKYFIGKFDLHQRTYAVMNFKNQNGKFLFYSISYNSNHLNSHAVGSTVKSLRLPMFEKMPVNLPILEEQIKIANFLSAIDEKINQCQGQIEKTQVWKKGLLQQLFV</sequence>
<keyword evidence="6" id="KW-1185">Reference proteome</keyword>
<evidence type="ECO:0000256" key="2">
    <source>
        <dbReference type="ARBA" id="ARBA00022747"/>
    </source>
</evidence>
<feature type="domain" description="Type I restriction modification DNA specificity" evidence="4">
    <location>
        <begin position="219"/>
        <end position="365"/>
    </location>
</feature>
<dbReference type="SUPFAM" id="SSF116734">
    <property type="entry name" value="DNA methylase specificity domain"/>
    <property type="match status" value="2"/>
</dbReference>
<evidence type="ECO:0000259" key="4">
    <source>
        <dbReference type="Pfam" id="PF01420"/>
    </source>
</evidence>
<dbReference type="OrthoDB" id="667970at2"/>
<accession>A0A3L9ZLB6</accession>
<protein>
    <submittedName>
        <fullName evidence="5">Restriction endonuclease S subunit</fullName>
    </submittedName>
</protein>
<name>A0A3L9ZLB6_9FLAO</name>
<keyword evidence="3" id="KW-0238">DNA-binding</keyword>
<gene>
    <name evidence="5" type="ORF">BC961_2687</name>
</gene>
<keyword evidence="5" id="KW-0378">Hydrolase</keyword>
<keyword evidence="2" id="KW-0680">Restriction system</keyword>
<evidence type="ECO:0000313" key="5">
    <source>
        <dbReference type="EMBL" id="RMA73084.1"/>
    </source>
</evidence>
<dbReference type="Gene3D" id="3.90.220.20">
    <property type="entry name" value="DNA methylase specificity domains"/>
    <property type="match status" value="2"/>
</dbReference>
<dbReference type="Gene3D" id="1.10.287.1120">
    <property type="entry name" value="Bipartite methylase S protein"/>
    <property type="match status" value="2"/>
</dbReference>
<evidence type="ECO:0000256" key="3">
    <source>
        <dbReference type="ARBA" id="ARBA00023125"/>
    </source>
</evidence>
<dbReference type="Pfam" id="PF01420">
    <property type="entry name" value="Methylase_S"/>
    <property type="match status" value="2"/>
</dbReference>
<dbReference type="GO" id="GO:0004519">
    <property type="term" value="F:endonuclease activity"/>
    <property type="evidence" value="ECO:0007669"/>
    <property type="project" value="UniProtKB-KW"/>
</dbReference>
<dbReference type="AlphaFoldDB" id="A0A3L9ZLB6"/>
<keyword evidence="5" id="KW-0255">Endonuclease</keyword>
<dbReference type="InterPro" id="IPR052021">
    <property type="entry name" value="Type-I_RS_S_subunit"/>
</dbReference>
<dbReference type="Proteomes" id="UP000280368">
    <property type="component" value="Unassembled WGS sequence"/>
</dbReference>
<feature type="domain" description="Type I restriction modification DNA specificity" evidence="4">
    <location>
        <begin position="18"/>
        <end position="193"/>
    </location>
</feature>
<dbReference type="CDD" id="cd17249">
    <property type="entry name" value="RMtype1_S_EcoR124I-TRD2-CR2_like"/>
    <property type="match status" value="1"/>
</dbReference>
<dbReference type="GO" id="GO:0009307">
    <property type="term" value="P:DNA restriction-modification system"/>
    <property type="evidence" value="ECO:0007669"/>
    <property type="project" value="UniProtKB-KW"/>
</dbReference>
<dbReference type="RefSeq" id="WP_121926261.1">
    <property type="nucleotide sequence ID" value="NZ_CBCSGA010000013.1"/>
</dbReference>
<evidence type="ECO:0000256" key="1">
    <source>
        <dbReference type="ARBA" id="ARBA00010923"/>
    </source>
</evidence>
<dbReference type="PANTHER" id="PTHR30408:SF12">
    <property type="entry name" value="TYPE I RESTRICTION ENZYME MJAVIII SPECIFICITY SUBUNIT"/>
    <property type="match status" value="1"/>
</dbReference>
<dbReference type="InterPro" id="IPR000055">
    <property type="entry name" value="Restrct_endonuc_typeI_TRD"/>
</dbReference>
<reference evidence="5 6" key="1">
    <citation type="submission" date="2018-10" db="EMBL/GenBank/DDBJ databases">
        <title>Genomic Encyclopedia of Archaeal and Bacterial Type Strains, Phase II (KMG-II): from individual species to whole genera.</title>
        <authorList>
            <person name="Goeker M."/>
        </authorList>
    </citation>
    <scope>NUCLEOTIDE SEQUENCE [LARGE SCALE GENOMIC DNA]</scope>
    <source>
        <strain evidence="5 6">DSM 19727</strain>
    </source>
</reference>
<organism evidence="5 6">
    <name type="scientific">Flavobacterium weaverense</name>
    <dbReference type="NCBI Taxonomy" id="271156"/>
    <lineage>
        <taxon>Bacteria</taxon>
        <taxon>Pseudomonadati</taxon>
        <taxon>Bacteroidota</taxon>
        <taxon>Flavobacteriia</taxon>
        <taxon>Flavobacteriales</taxon>
        <taxon>Flavobacteriaceae</taxon>
        <taxon>Flavobacterium</taxon>
    </lineage>
</organism>